<reference evidence="1" key="3">
    <citation type="journal article" date="2017" name="Nature">
        <title>Genome sequence of the progenitor of the wheat D genome Aegilops tauschii.</title>
        <authorList>
            <person name="Luo M.C."/>
            <person name="Gu Y.Q."/>
            <person name="Puiu D."/>
            <person name="Wang H."/>
            <person name="Twardziok S.O."/>
            <person name="Deal K.R."/>
            <person name="Huo N."/>
            <person name="Zhu T."/>
            <person name="Wang L."/>
            <person name="Wang Y."/>
            <person name="McGuire P.E."/>
            <person name="Liu S."/>
            <person name="Long H."/>
            <person name="Ramasamy R.K."/>
            <person name="Rodriguez J.C."/>
            <person name="Van S.L."/>
            <person name="Yuan L."/>
            <person name="Wang Z."/>
            <person name="Xia Z."/>
            <person name="Xiao L."/>
            <person name="Anderson O.D."/>
            <person name="Ouyang S."/>
            <person name="Liang Y."/>
            <person name="Zimin A.V."/>
            <person name="Pertea G."/>
            <person name="Qi P."/>
            <person name="Bennetzen J.L."/>
            <person name="Dai X."/>
            <person name="Dawson M.W."/>
            <person name="Muller H.G."/>
            <person name="Kugler K."/>
            <person name="Rivarola-Duarte L."/>
            <person name="Spannagl M."/>
            <person name="Mayer K.F.X."/>
            <person name="Lu F.H."/>
            <person name="Bevan M.W."/>
            <person name="Leroy P."/>
            <person name="Li P."/>
            <person name="You F.M."/>
            <person name="Sun Q."/>
            <person name="Liu Z."/>
            <person name="Lyons E."/>
            <person name="Wicker T."/>
            <person name="Salzberg S.L."/>
            <person name="Devos K.M."/>
            <person name="Dvorak J."/>
        </authorList>
    </citation>
    <scope>NUCLEOTIDE SEQUENCE [LARGE SCALE GENOMIC DNA]</scope>
    <source>
        <strain evidence="1">cv. AL8/78</strain>
    </source>
</reference>
<reference evidence="2" key="1">
    <citation type="journal article" date="2014" name="Science">
        <title>Ancient hybridizations among the ancestral genomes of bread wheat.</title>
        <authorList>
            <consortium name="International Wheat Genome Sequencing Consortium,"/>
            <person name="Marcussen T."/>
            <person name="Sandve S.R."/>
            <person name="Heier L."/>
            <person name="Spannagl M."/>
            <person name="Pfeifer M."/>
            <person name="Jakobsen K.S."/>
            <person name="Wulff B.B."/>
            <person name="Steuernagel B."/>
            <person name="Mayer K.F."/>
            <person name="Olsen O.A."/>
        </authorList>
    </citation>
    <scope>NUCLEOTIDE SEQUENCE [LARGE SCALE GENOMIC DNA]</scope>
    <source>
        <strain evidence="2">cv. AL8/78</strain>
    </source>
</reference>
<sequence>MLISLCSVKVNRSTLQTAIINLNHVPTKANWDVAVTQVLQMIKGRQTEQLHQLREAMEHHNCFFSFTFCCWYGCLSFVEKREFRECKKKRVKNAQYF</sequence>
<dbReference type="AlphaFoldDB" id="A0A453M004"/>
<evidence type="ECO:0000313" key="1">
    <source>
        <dbReference type="EnsemblPlants" id="AET5Gv20990800.2"/>
    </source>
</evidence>
<protein>
    <submittedName>
        <fullName evidence="1">Uncharacterized protein</fullName>
    </submittedName>
</protein>
<keyword evidence="2" id="KW-1185">Reference proteome</keyword>
<dbReference type="EnsemblPlants" id="AET5Gv20990800.2">
    <property type="protein sequence ID" value="AET5Gv20990800.2"/>
    <property type="gene ID" value="AET5Gv20990800"/>
</dbReference>
<proteinExistence type="predicted"/>
<dbReference type="Proteomes" id="UP000015105">
    <property type="component" value="Chromosome 5D"/>
</dbReference>
<accession>A0A453M004</accession>
<reference evidence="1" key="4">
    <citation type="submission" date="2019-03" db="UniProtKB">
        <authorList>
            <consortium name="EnsemblPlants"/>
        </authorList>
    </citation>
    <scope>IDENTIFICATION</scope>
</reference>
<reference evidence="2" key="2">
    <citation type="journal article" date="2017" name="Nat. Plants">
        <title>The Aegilops tauschii genome reveals multiple impacts of transposons.</title>
        <authorList>
            <person name="Zhao G."/>
            <person name="Zou C."/>
            <person name="Li K."/>
            <person name="Wang K."/>
            <person name="Li T."/>
            <person name="Gao L."/>
            <person name="Zhang X."/>
            <person name="Wang H."/>
            <person name="Yang Z."/>
            <person name="Liu X."/>
            <person name="Jiang W."/>
            <person name="Mao L."/>
            <person name="Kong X."/>
            <person name="Jiao Y."/>
            <person name="Jia J."/>
        </authorList>
    </citation>
    <scope>NUCLEOTIDE SEQUENCE [LARGE SCALE GENOMIC DNA]</scope>
    <source>
        <strain evidence="2">cv. AL8/78</strain>
    </source>
</reference>
<organism evidence="1 2">
    <name type="scientific">Aegilops tauschii subsp. strangulata</name>
    <name type="common">Goatgrass</name>
    <dbReference type="NCBI Taxonomy" id="200361"/>
    <lineage>
        <taxon>Eukaryota</taxon>
        <taxon>Viridiplantae</taxon>
        <taxon>Streptophyta</taxon>
        <taxon>Embryophyta</taxon>
        <taxon>Tracheophyta</taxon>
        <taxon>Spermatophyta</taxon>
        <taxon>Magnoliopsida</taxon>
        <taxon>Liliopsida</taxon>
        <taxon>Poales</taxon>
        <taxon>Poaceae</taxon>
        <taxon>BOP clade</taxon>
        <taxon>Pooideae</taxon>
        <taxon>Triticodae</taxon>
        <taxon>Triticeae</taxon>
        <taxon>Triticinae</taxon>
        <taxon>Aegilops</taxon>
    </lineage>
</organism>
<name>A0A453M004_AEGTS</name>
<evidence type="ECO:0000313" key="2">
    <source>
        <dbReference type="Proteomes" id="UP000015105"/>
    </source>
</evidence>
<reference evidence="1" key="5">
    <citation type="journal article" date="2021" name="G3 (Bethesda)">
        <title>Aegilops tauschii genome assembly Aet v5.0 features greater sequence contiguity and improved annotation.</title>
        <authorList>
            <person name="Wang L."/>
            <person name="Zhu T."/>
            <person name="Rodriguez J.C."/>
            <person name="Deal K.R."/>
            <person name="Dubcovsky J."/>
            <person name="McGuire P.E."/>
            <person name="Lux T."/>
            <person name="Spannagl M."/>
            <person name="Mayer K.F.X."/>
            <person name="Baldrich P."/>
            <person name="Meyers B.C."/>
            <person name="Huo N."/>
            <person name="Gu Y.Q."/>
            <person name="Zhou H."/>
            <person name="Devos K.M."/>
            <person name="Bennetzen J.L."/>
            <person name="Unver T."/>
            <person name="Budak H."/>
            <person name="Gulick P.J."/>
            <person name="Galiba G."/>
            <person name="Kalapos B."/>
            <person name="Nelson D.R."/>
            <person name="Li P."/>
            <person name="You F.M."/>
            <person name="Luo M.C."/>
            <person name="Dvorak J."/>
        </authorList>
    </citation>
    <scope>NUCLEOTIDE SEQUENCE [LARGE SCALE GENOMIC DNA]</scope>
    <source>
        <strain evidence="1">cv. AL8/78</strain>
    </source>
</reference>
<dbReference type="Gramene" id="AET5Gv20990800.2">
    <property type="protein sequence ID" value="AET5Gv20990800.2"/>
    <property type="gene ID" value="AET5Gv20990800"/>
</dbReference>
<dbReference type="EnsemblPlants" id="AET5Gv20990800.4">
    <property type="protein sequence ID" value="AET5Gv20990800.4"/>
    <property type="gene ID" value="AET5Gv20990800"/>
</dbReference>
<dbReference type="Gramene" id="AET5Gv20990800.4">
    <property type="protein sequence ID" value="AET5Gv20990800.4"/>
    <property type="gene ID" value="AET5Gv20990800"/>
</dbReference>